<dbReference type="Pfam" id="PF00082">
    <property type="entry name" value="Peptidase_S8"/>
    <property type="match status" value="1"/>
</dbReference>
<dbReference type="EMBL" id="RBIL01000001">
    <property type="protein sequence ID" value="RKQ90492.1"/>
    <property type="molecule type" value="Genomic_DNA"/>
</dbReference>
<keyword evidence="6" id="KW-0732">Signal</keyword>
<dbReference type="InterPro" id="IPR000209">
    <property type="entry name" value="Peptidase_S8/S53_dom"/>
</dbReference>
<evidence type="ECO:0000313" key="9">
    <source>
        <dbReference type="Proteomes" id="UP000278962"/>
    </source>
</evidence>
<keyword evidence="9" id="KW-1185">Reference proteome</keyword>
<proteinExistence type="inferred from homology"/>
<keyword evidence="3 5" id="KW-0378">Hydrolase</keyword>
<feature type="active site" description="Charge relay system" evidence="5">
    <location>
        <position position="104"/>
    </location>
</feature>
<gene>
    <name evidence="8" type="ORF">C8N24_0297</name>
</gene>
<dbReference type="InterPro" id="IPR036852">
    <property type="entry name" value="Peptidase_S8/S53_dom_sf"/>
</dbReference>
<feature type="active site" description="Charge relay system" evidence="5">
    <location>
        <position position="266"/>
    </location>
</feature>
<dbReference type="PANTHER" id="PTHR43806:SF11">
    <property type="entry name" value="CEREVISIN-RELATED"/>
    <property type="match status" value="1"/>
</dbReference>
<keyword evidence="2 5" id="KW-0645">Protease</keyword>
<dbReference type="PROSITE" id="PS51892">
    <property type="entry name" value="SUBTILASE"/>
    <property type="match status" value="1"/>
</dbReference>
<evidence type="ECO:0000256" key="4">
    <source>
        <dbReference type="ARBA" id="ARBA00022825"/>
    </source>
</evidence>
<organism evidence="8 9">
    <name type="scientific">Solirubrobacter pauli</name>
    <dbReference type="NCBI Taxonomy" id="166793"/>
    <lineage>
        <taxon>Bacteria</taxon>
        <taxon>Bacillati</taxon>
        <taxon>Actinomycetota</taxon>
        <taxon>Thermoleophilia</taxon>
        <taxon>Solirubrobacterales</taxon>
        <taxon>Solirubrobacteraceae</taxon>
        <taxon>Solirubrobacter</taxon>
    </lineage>
</organism>
<evidence type="ECO:0000256" key="1">
    <source>
        <dbReference type="ARBA" id="ARBA00011073"/>
    </source>
</evidence>
<keyword evidence="4 5" id="KW-0720">Serine protease</keyword>
<evidence type="ECO:0000256" key="6">
    <source>
        <dbReference type="SAM" id="SignalP"/>
    </source>
</evidence>
<feature type="active site" description="Charge relay system" evidence="5">
    <location>
        <position position="66"/>
    </location>
</feature>
<evidence type="ECO:0000256" key="5">
    <source>
        <dbReference type="PROSITE-ProRule" id="PRU01240"/>
    </source>
</evidence>
<dbReference type="SUPFAM" id="SSF52743">
    <property type="entry name" value="Subtilisin-like"/>
    <property type="match status" value="1"/>
</dbReference>
<evidence type="ECO:0000256" key="3">
    <source>
        <dbReference type="ARBA" id="ARBA00022801"/>
    </source>
</evidence>
<dbReference type="Gene3D" id="3.40.50.200">
    <property type="entry name" value="Peptidase S8/S53 domain"/>
    <property type="match status" value="1"/>
</dbReference>
<evidence type="ECO:0000313" key="8">
    <source>
        <dbReference type="EMBL" id="RKQ90492.1"/>
    </source>
</evidence>
<comment type="similarity">
    <text evidence="1 5">Belongs to the peptidase S8 family.</text>
</comment>
<feature type="signal peptide" evidence="6">
    <location>
        <begin position="1"/>
        <end position="29"/>
    </location>
</feature>
<accession>A0A660L623</accession>
<feature type="chain" id="PRO_5024809821" evidence="6">
    <location>
        <begin position="30"/>
        <end position="447"/>
    </location>
</feature>
<dbReference type="PROSITE" id="PS00138">
    <property type="entry name" value="SUBTILASE_SER"/>
    <property type="match status" value="1"/>
</dbReference>
<comment type="caution">
    <text evidence="8">The sequence shown here is derived from an EMBL/GenBank/DDBJ whole genome shotgun (WGS) entry which is preliminary data.</text>
</comment>
<sequence>MPSRAIRRGVTGALAAFVAAGALAGPASAQVLPDNFPSPQAKLANAEFLAQAPAPATGAGTVCVIDTGVSQLADLDTQVIERISAVGGNGEDIYHQADNPYSGHGTFVASTIASRVDGVGSAGIWPAAKIISVRVARAAGSNATSADYRTAISECARVDRGVDVINLSLGASYIDADDLARLENKIINARRDKNINVVASTGNDGNNIQVNYPARFADAFAIGATDPNGAFCSFSNRGTGLDLSALGCNTYATGFDGGVGAFHGTSFAAPTAAAVLVALRSYMPGLTANAAEELLLRTARQTAAGPVLDAAAAFRAAGLGALVDAYVAPQLPNGGGDAAGGGNTPPGGPEVVTKVDVTHVPDVVETKLSKPKARKASLKRGTLTVQVAKPPKGAVAVFRVGGRSYERKNGKLTLKKVRSWRTVTVFIEDQWGVRSDSLKVRRPTGRR</sequence>
<dbReference type="GO" id="GO:0006508">
    <property type="term" value="P:proteolysis"/>
    <property type="evidence" value="ECO:0007669"/>
    <property type="project" value="UniProtKB-KW"/>
</dbReference>
<feature type="domain" description="Peptidase S8/S53" evidence="7">
    <location>
        <begin position="61"/>
        <end position="302"/>
    </location>
</feature>
<dbReference type="PROSITE" id="PS00137">
    <property type="entry name" value="SUBTILASE_HIS"/>
    <property type="match status" value="1"/>
</dbReference>
<dbReference type="InterPro" id="IPR023828">
    <property type="entry name" value="Peptidase_S8_Ser-AS"/>
</dbReference>
<dbReference type="OrthoDB" id="9798386at2"/>
<dbReference type="Proteomes" id="UP000278962">
    <property type="component" value="Unassembled WGS sequence"/>
</dbReference>
<reference evidence="8 9" key="1">
    <citation type="submission" date="2018-10" db="EMBL/GenBank/DDBJ databases">
        <title>Genomic Encyclopedia of Archaeal and Bacterial Type Strains, Phase II (KMG-II): from individual species to whole genera.</title>
        <authorList>
            <person name="Goeker M."/>
        </authorList>
    </citation>
    <scope>NUCLEOTIDE SEQUENCE [LARGE SCALE GENOMIC DNA]</scope>
    <source>
        <strain evidence="8 9">DSM 14954</strain>
    </source>
</reference>
<name>A0A660L623_9ACTN</name>
<evidence type="ECO:0000256" key="2">
    <source>
        <dbReference type="ARBA" id="ARBA00022670"/>
    </source>
</evidence>
<dbReference type="GO" id="GO:0004252">
    <property type="term" value="F:serine-type endopeptidase activity"/>
    <property type="evidence" value="ECO:0007669"/>
    <property type="project" value="UniProtKB-UniRule"/>
</dbReference>
<dbReference type="PANTHER" id="PTHR43806">
    <property type="entry name" value="PEPTIDASE S8"/>
    <property type="match status" value="1"/>
</dbReference>
<protein>
    <submittedName>
        <fullName evidence="8">Subtilase family protein</fullName>
    </submittedName>
</protein>
<dbReference type="AlphaFoldDB" id="A0A660L623"/>
<dbReference type="InterPro" id="IPR050131">
    <property type="entry name" value="Peptidase_S8_subtilisin-like"/>
</dbReference>
<dbReference type="InterPro" id="IPR022398">
    <property type="entry name" value="Peptidase_S8_His-AS"/>
</dbReference>
<evidence type="ECO:0000259" key="7">
    <source>
        <dbReference type="Pfam" id="PF00082"/>
    </source>
</evidence>